<dbReference type="Gene3D" id="2.40.10.10">
    <property type="entry name" value="Trypsin-like serine proteases"/>
    <property type="match status" value="2"/>
</dbReference>
<dbReference type="AlphaFoldDB" id="A0A2N3PWA2"/>
<evidence type="ECO:0000313" key="1">
    <source>
        <dbReference type="EMBL" id="PKU24693.1"/>
    </source>
</evidence>
<protein>
    <recommendedName>
        <fullName evidence="3">Serine protease</fullName>
    </recommendedName>
</protein>
<dbReference type="PANTHER" id="PTHR43019:SF23">
    <property type="entry name" value="PROTEASE DO-LIKE 5, CHLOROPLASTIC"/>
    <property type="match status" value="1"/>
</dbReference>
<reference evidence="2" key="1">
    <citation type="submission" date="2017-12" db="EMBL/GenBank/DDBJ databases">
        <title>Draft genome sequence of Telmatospirillum siberiense 26-4b1T, an acidotolerant peatland alphaproteobacterium potentially involved in sulfur cycling.</title>
        <authorList>
            <person name="Hausmann B."/>
            <person name="Pjevac P."/>
            <person name="Schreck K."/>
            <person name="Herbold C.W."/>
            <person name="Daims H."/>
            <person name="Wagner M."/>
            <person name="Pester M."/>
            <person name="Loy A."/>
        </authorList>
    </citation>
    <scope>NUCLEOTIDE SEQUENCE [LARGE SCALE GENOMIC DNA]</scope>
    <source>
        <strain evidence="2">26-4b1</strain>
    </source>
</reference>
<dbReference type="SUPFAM" id="SSF50494">
    <property type="entry name" value="Trypsin-like serine proteases"/>
    <property type="match status" value="1"/>
</dbReference>
<dbReference type="PANTHER" id="PTHR43019">
    <property type="entry name" value="SERINE ENDOPROTEASE DEGS"/>
    <property type="match status" value="1"/>
</dbReference>
<dbReference type="OrthoDB" id="112232at2"/>
<dbReference type="GO" id="GO:0004252">
    <property type="term" value="F:serine-type endopeptidase activity"/>
    <property type="evidence" value="ECO:0007669"/>
    <property type="project" value="InterPro"/>
</dbReference>
<dbReference type="EMBL" id="PIUM01000009">
    <property type="protein sequence ID" value="PKU24693.1"/>
    <property type="molecule type" value="Genomic_DNA"/>
</dbReference>
<dbReference type="Pfam" id="PF13365">
    <property type="entry name" value="Trypsin_2"/>
    <property type="match status" value="1"/>
</dbReference>
<keyword evidence="2" id="KW-1185">Reference proteome</keyword>
<dbReference type="PRINTS" id="PR00834">
    <property type="entry name" value="PROTEASES2C"/>
</dbReference>
<evidence type="ECO:0000313" key="2">
    <source>
        <dbReference type="Proteomes" id="UP000233293"/>
    </source>
</evidence>
<dbReference type="Proteomes" id="UP000233293">
    <property type="component" value="Unassembled WGS sequence"/>
</dbReference>
<name>A0A2N3PWA2_9PROT</name>
<sequence>MRLGGRAAAVAIVMGGLLSGCGPDQARPVTYRMDGRTFASPEAALAEARRKDDGFLAQVIPTTQRLGGSVVIILPSIASIRATLLNATPLKGDAAETIARADDIHVLTDGMAIEKGHIFDSVSILRSDDPAHADGGDADYKIWLDRFGASPIQWTLVTRAGGSHVITPAAATVTRPVWMNSLNIGVLNAAADLGAPVSHQPLPASPATGSIIGTTFFIDQAGHALTNAHVVNGCKSIQVALGGGDEAEAKIVAADTQNDLALLTISSATPSYARFASAPPRQGDPVVVYGFPLAGALSTQGNLATGIVSALVGVKDDSRMLQISAPVQAGNSGGPLFDASGNVVGVVSGKMNALRVAAVTGDLPQNVNFAIKTSVVETFLQTNGMRFEQGGVGKTQAVADIADRAKTFTYKLTCNR</sequence>
<proteinExistence type="predicted"/>
<dbReference type="GO" id="GO:0006508">
    <property type="term" value="P:proteolysis"/>
    <property type="evidence" value="ECO:0007669"/>
    <property type="project" value="InterPro"/>
</dbReference>
<organism evidence="1 2">
    <name type="scientific">Telmatospirillum siberiense</name>
    <dbReference type="NCBI Taxonomy" id="382514"/>
    <lineage>
        <taxon>Bacteria</taxon>
        <taxon>Pseudomonadati</taxon>
        <taxon>Pseudomonadota</taxon>
        <taxon>Alphaproteobacteria</taxon>
        <taxon>Rhodospirillales</taxon>
        <taxon>Rhodospirillaceae</taxon>
        <taxon>Telmatospirillum</taxon>
    </lineage>
</organism>
<dbReference type="InterPro" id="IPR043504">
    <property type="entry name" value="Peptidase_S1_PA_chymotrypsin"/>
</dbReference>
<dbReference type="RefSeq" id="WP_101250487.1">
    <property type="nucleotide sequence ID" value="NZ_PIUM01000009.1"/>
</dbReference>
<dbReference type="PROSITE" id="PS51257">
    <property type="entry name" value="PROKAR_LIPOPROTEIN"/>
    <property type="match status" value="1"/>
</dbReference>
<comment type="caution">
    <text evidence="1">The sequence shown here is derived from an EMBL/GenBank/DDBJ whole genome shotgun (WGS) entry which is preliminary data.</text>
</comment>
<dbReference type="InterPro" id="IPR009003">
    <property type="entry name" value="Peptidase_S1_PA"/>
</dbReference>
<dbReference type="InterPro" id="IPR001940">
    <property type="entry name" value="Peptidase_S1C"/>
</dbReference>
<gene>
    <name evidence="1" type="ORF">CWS72_10165</name>
</gene>
<accession>A0A2N3PWA2</accession>
<evidence type="ECO:0008006" key="3">
    <source>
        <dbReference type="Google" id="ProtNLM"/>
    </source>
</evidence>